<evidence type="ECO:0000256" key="5">
    <source>
        <dbReference type="ARBA" id="ARBA00022989"/>
    </source>
</evidence>
<comment type="domain">
    <text evidence="11">The DHHC domain is required for palmitoyltransferase activity.</text>
</comment>
<dbReference type="Gramene" id="ERN08705">
    <property type="protein sequence ID" value="ERN08705"/>
    <property type="gene ID" value="AMTR_s00017p00230690"/>
</dbReference>
<dbReference type="Pfam" id="PF01529">
    <property type="entry name" value="DHHC"/>
    <property type="match status" value="1"/>
</dbReference>
<dbReference type="EMBL" id="KI393256">
    <property type="protein sequence ID" value="ERN08705.1"/>
    <property type="molecule type" value="Genomic_DNA"/>
</dbReference>
<evidence type="ECO:0000256" key="3">
    <source>
        <dbReference type="ARBA" id="ARBA00022679"/>
    </source>
</evidence>
<dbReference type="KEGG" id="atr:18436839"/>
<dbReference type="InterPro" id="IPR001594">
    <property type="entry name" value="Palmitoyltrfase_DHHC"/>
</dbReference>
<dbReference type="GO" id="GO:0005783">
    <property type="term" value="C:endoplasmic reticulum"/>
    <property type="evidence" value="ECO:0000318"/>
    <property type="project" value="GO_Central"/>
</dbReference>
<dbReference type="OMA" id="CFFFLWF"/>
<keyword evidence="9 11" id="KW-0012">Acyltransferase</keyword>
<feature type="region of interest" description="Disordered" evidence="12">
    <location>
        <begin position="377"/>
        <end position="433"/>
    </location>
</feature>
<dbReference type="Proteomes" id="UP000017836">
    <property type="component" value="Unassembled WGS sequence"/>
</dbReference>
<dbReference type="GO" id="GO:0006612">
    <property type="term" value="P:protein targeting to membrane"/>
    <property type="evidence" value="ECO:0000318"/>
    <property type="project" value="GO_Central"/>
</dbReference>
<dbReference type="HOGENOM" id="CLU_018741_2_1_1"/>
<organism evidence="14 15">
    <name type="scientific">Amborella trichopoda</name>
    <dbReference type="NCBI Taxonomy" id="13333"/>
    <lineage>
        <taxon>Eukaryota</taxon>
        <taxon>Viridiplantae</taxon>
        <taxon>Streptophyta</taxon>
        <taxon>Embryophyta</taxon>
        <taxon>Tracheophyta</taxon>
        <taxon>Spermatophyta</taxon>
        <taxon>Magnoliopsida</taxon>
        <taxon>Amborellales</taxon>
        <taxon>Amborellaceae</taxon>
        <taxon>Amborella</taxon>
    </lineage>
</organism>
<feature type="region of interest" description="Disordered" evidence="12">
    <location>
        <begin position="300"/>
        <end position="319"/>
    </location>
</feature>
<feature type="transmembrane region" description="Helical" evidence="11">
    <location>
        <begin position="30"/>
        <end position="49"/>
    </location>
</feature>
<comment type="catalytic activity">
    <reaction evidence="10 11">
        <text>L-cysteinyl-[protein] + hexadecanoyl-CoA = S-hexadecanoyl-L-cysteinyl-[protein] + CoA</text>
        <dbReference type="Rhea" id="RHEA:36683"/>
        <dbReference type="Rhea" id="RHEA-COMP:10131"/>
        <dbReference type="Rhea" id="RHEA-COMP:11032"/>
        <dbReference type="ChEBI" id="CHEBI:29950"/>
        <dbReference type="ChEBI" id="CHEBI:57287"/>
        <dbReference type="ChEBI" id="CHEBI:57379"/>
        <dbReference type="ChEBI" id="CHEBI:74151"/>
        <dbReference type="EC" id="2.3.1.225"/>
    </reaction>
</comment>
<evidence type="ECO:0000256" key="9">
    <source>
        <dbReference type="ARBA" id="ARBA00023315"/>
    </source>
</evidence>
<keyword evidence="4 11" id="KW-0812">Transmembrane</keyword>
<feature type="domain" description="Palmitoyltransferase DHHC" evidence="13">
    <location>
        <begin position="136"/>
        <end position="261"/>
    </location>
</feature>
<feature type="transmembrane region" description="Helical" evidence="11">
    <location>
        <begin position="224"/>
        <end position="250"/>
    </location>
</feature>
<feature type="transmembrane region" description="Helical" evidence="11">
    <location>
        <begin position="181"/>
        <end position="204"/>
    </location>
</feature>
<evidence type="ECO:0000256" key="6">
    <source>
        <dbReference type="ARBA" id="ARBA00023136"/>
    </source>
</evidence>
<evidence type="ECO:0000256" key="8">
    <source>
        <dbReference type="ARBA" id="ARBA00023288"/>
    </source>
</evidence>
<accession>W1PNH4</accession>
<evidence type="ECO:0000256" key="12">
    <source>
        <dbReference type="SAM" id="MobiDB-lite"/>
    </source>
</evidence>
<dbReference type="eggNOG" id="KOG1311">
    <property type="taxonomic scope" value="Eukaryota"/>
</dbReference>
<dbReference type="PANTHER" id="PTHR22883:SF43">
    <property type="entry name" value="PALMITOYLTRANSFERASE APP"/>
    <property type="match status" value="1"/>
</dbReference>
<evidence type="ECO:0000256" key="2">
    <source>
        <dbReference type="ARBA" id="ARBA00008574"/>
    </source>
</evidence>
<evidence type="ECO:0000313" key="15">
    <source>
        <dbReference type="Proteomes" id="UP000017836"/>
    </source>
</evidence>
<feature type="transmembrane region" description="Helical" evidence="11">
    <location>
        <begin position="61"/>
        <end position="83"/>
    </location>
</feature>
<comment type="similarity">
    <text evidence="2 11">Belongs to the DHHC palmitoyltransferase family.</text>
</comment>
<evidence type="ECO:0000256" key="11">
    <source>
        <dbReference type="RuleBase" id="RU079119"/>
    </source>
</evidence>
<feature type="region of interest" description="Disordered" evidence="12">
    <location>
        <begin position="345"/>
        <end position="365"/>
    </location>
</feature>
<reference evidence="15" key="1">
    <citation type="journal article" date="2013" name="Science">
        <title>The Amborella genome and the evolution of flowering plants.</title>
        <authorList>
            <consortium name="Amborella Genome Project"/>
        </authorList>
    </citation>
    <scope>NUCLEOTIDE SEQUENCE [LARGE SCALE GENOMIC DNA]</scope>
</reference>
<evidence type="ECO:0000256" key="4">
    <source>
        <dbReference type="ARBA" id="ARBA00022692"/>
    </source>
</evidence>
<dbReference type="InterPro" id="IPR039859">
    <property type="entry name" value="PFA4/ZDH16/20/ERF2-like"/>
</dbReference>
<keyword evidence="7" id="KW-0564">Palmitate</keyword>
<dbReference type="GO" id="GO:0019706">
    <property type="term" value="F:protein-cysteine S-palmitoyltransferase activity"/>
    <property type="evidence" value="ECO:0000318"/>
    <property type="project" value="GO_Central"/>
</dbReference>
<keyword evidence="15" id="KW-1185">Reference proteome</keyword>
<dbReference type="GO" id="GO:0005794">
    <property type="term" value="C:Golgi apparatus"/>
    <property type="evidence" value="ECO:0000318"/>
    <property type="project" value="GO_Central"/>
</dbReference>
<proteinExistence type="inferred from homology"/>
<keyword evidence="3 11" id="KW-0808">Transferase</keyword>
<sequence>MAKRVYEVWKGNNRFSFGGRLVFGPDARSLLLSILLIIVPATIFCVFIARKLLHKFPNYNAGYAILVVAIVDTIYVLGLLLITSARDPGIVPRAPHPPEEEFYDSSVSLEGGSGQTPRLQFPRTKDVVVHGVTVKIKYCDTCMLYRPPRCSHCSICNNCVERFDHHCPWVGQCIGKRNYRFFFLFVSSSTILCVYVFAMSALYIKLLMDGGHHTVWWALRESPASVAVMTYCFISVWFVGGLTVFHLYLISTNQTTYENFRYRAENRLNVFDRGCLSNFLEVFWTRIPPSKNDFRALVQEEPSTRPSGLPTQGDVEGEDLAGYRRTKVEADLELGCELSKFTGRRDSESEVVDETRGRSSGGPNIALEAELLRGSARSLPLSGGETYNEGHPRRSSWGRKSGSWELSPDLHPVSSPGVESGRFHGGGNTPVSK</sequence>
<evidence type="ECO:0000256" key="10">
    <source>
        <dbReference type="ARBA" id="ARBA00048048"/>
    </source>
</evidence>
<dbReference type="OrthoDB" id="4096362at2759"/>
<evidence type="ECO:0000313" key="14">
    <source>
        <dbReference type="EMBL" id="ERN08705.1"/>
    </source>
</evidence>
<dbReference type="EC" id="2.3.1.225" evidence="11"/>
<evidence type="ECO:0000256" key="7">
    <source>
        <dbReference type="ARBA" id="ARBA00023139"/>
    </source>
</evidence>
<gene>
    <name evidence="14" type="ORF">AMTR_s00017p00230690</name>
</gene>
<dbReference type="PANTHER" id="PTHR22883">
    <property type="entry name" value="ZINC FINGER DHHC DOMAIN CONTAINING PROTEIN"/>
    <property type="match status" value="1"/>
</dbReference>
<dbReference type="AlphaFoldDB" id="W1PNH4"/>
<dbReference type="PROSITE" id="PS50216">
    <property type="entry name" value="DHHC"/>
    <property type="match status" value="1"/>
</dbReference>
<protein>
    <recommendedName>
        <fullName evidence="11">S-acyltransferase</fullName>
        <ecNumber evidence="11">2.3.1.225</ecNumber>
    </recommendedName>
    <alternativeName>
        <fullName evidence="11">Palmitoyltransferase</fullName>
    </alternativeName>
</protein>
<feature type="compositionally biased region" description="Basic and acidic residues" evidence="12">
    <location>
        <begin position="345"/>
        <end position="357"/>
    </location>
</feature>
<evidence type="ECO:0000256" key="1">
    <source>
        <dbReference type="ARBA" id="ARBA00004127"/>
    </source>
</evidence>
<comment type="subcellular location">
    <subcellularLocation>
        <location evidence="1">Endomembrane system</location>
        <topology evidence="1">Multi-pass membrane protein</topology>
    </subcellularLocation>
</comment>
<evidence type="ECO:0000259" key="13">
    <source>
        <dbReference type="Pfam" id="PF01529"/>
    </source>
</evidence>
<keyword evidence="6 11" id="KW-0472">Membrane</keyword>
<keyword evidence="5 11" id="KW-1133">Transmembrane helix</keyword>
<name>W1PNH4_AMBTC</name>
<feature type="compositionally biased region" description="Gly residues" evidence="12">
    <location>
        <begin position="423"/>
        <end position="433"/>
    </location>
</feature>
<keyword evidence="8" id="KW-0449">Lipoprotein</keyword>